<proteinExistence type="predicted"/>
<accession>A0ABR6QQZ7</accession>
<keyword evidence="1" id="KW-1133">Transmembrane helix</keyword>
<gene>
    <name evidence="2" type="ORF">HNR41_001920</name>
</gene>
<name>A0ABR6QQZ7_9STAP</name>
<sequence length="52" mass="5677">MAATPTAMANMDTLTQKFGPLRTAFLIVPIVAAFLVDTINISIIVFYINLFS</sequence>
<dbReference type="Proteomes" id="UP000545588">
    <property type="component" value="Unassembled WGS sequence"/>
</dbReference>
<evidence type="ECO:0000313" key="3">
    <source>
        <dbReference type="Proteomes" id="UP000545588"/>
    </source>
</evidence>
<evidence type="ECO:0000313" key="2">
    <source>
        <dbReference type="EMBL" id="MBB6423943.1"/>
    </source>
</evidence>
<dbReference type="EMBL" id="JACHFF010000003">
    <property type="protein sequence ID" value="MBB6423943.1"/>
    <property type="molecule type" value="Genomic_DNA"/>
</dbReference>
<keyword evidence="3" id="KW-1185">Reference proteome</keyword>
<comment type="caution">
    <text evidence="2">The sequence shown here is derived from an EMBL/GenBank/DDBJ whole genome shotgun (WGS) entry which is preliminary data.</text>
</comment>
<reference evidence="2 3" key="1">
    <citation type="submission" date="2020-08" db="EMBL/GenBank/DDBJ databases">
        <title>Genomic Encyclopedia of Type Strains, Phase IV (KMG-IV): sequencing the most valuable type-strain genomes for metagenomic binning, comparative biology and taxonomic classification.</title>
        <authorList>
            <person name="Goeker M."/>
        </authorList>
    </citation>
    <scope>NUCLEOTIDE SEQUENCE [LARGE SCALE GENOMIC DNA]</scope>
    <source>
        <strain evidence="2 3">DSM 22419</strain>
    </source>
</reference>
<keyword evidence="1" id="KW-0472">Membrane</keyword>
<feature type="transmembrane region" description="Helical" evidence="1">
    <location>
        <begin position="24"/>
        <end position="48"/>
    </location>
</feature>
<protein>
    <submittedName>
        <fullName evidence="2">Sodium--glutamate symport carrier gltS</fullName>
    </submittedName>
</protein>
<evidence type="ECO:0000256" key="1">
    <source>
        <dbReference type="SAM" id="Phobius"/>
    </source>
</evidence>
<organism evidence="2 3">
    <name type="scientific">Jeotgalicoccus coquinae</name>
    <dbReference type="NCBI Taxonomy" id="709509"/>
    <lineage>
        <taxon>Bacteria</taxon>
        <taxon>Bacillati</taxon>
        <taxon>Bacillota</taxon>
        <taxon>Bacilli</taxon>
        <taxon>Bacillales</taxon>
        <taxon>Staphylococcaceae</taxon>
        <taxon>Jeotgalicoccus</taxon>
    </lineage>
</organism>
<dbReference type="RefSeq" id="WP_407929348.1">
    <property type="nucleotide sequence ID" value="NZ_BMCO01000003.1"/>
</dbReference>
<keyword evidence="1" id="KW-0812">Transmembrane</keyword>